<comment type="caution">
    <text evidence="2">The sequence shown here is derived from an EMBL/GenBank/DDBJ whole genome shotgun (WGS) entry which is preliminary data.</text>
</comment>
<name>A0A317WSV9_9EURO</name>
<dbReference type="AlphaFoldDB" id="A0A317WSV9"/>
<protein>
    <submittedName>
        <fullName evidence="2">Glycosyl hydrolase family 71 protein</fullName>
    </submittedName>
</protein>
<gene>
    <name evidence="2" type="ORF">BO70DRAFT_385294</name>
</gene>
<dbReference type="RefSeq" id="XP_025402372.1">
    <property type="nucleotide sequence ID" value="XM_025545725.1"/>
</dbReference>
<dbReference type="STRING" id="1448321.A0A317WSV9"/>
<evidence type="ECO:0000313" key="2">
    <source>
        <dbReference type="EMBL" id="PWY89185.1"/>
    </source>
</evidence>
<proteinExistence type="predicted"/>
<reference evidence="2 3" key="1">
    <citation type="submission" date="2016-12" db="EMBL/GenBank/DDBJ databases">
        <title>The genomes of Aspergillus section Nigri reveals drivers in fungal speciation.</title>
        <authorList>
            <consortium name="DOE Joint Genome Institute"/>
            <person name="Vesth T.C."/>
            <person name="Nybo J."/>
            <person name="Theobald S."/>
            <person name="Brandl J."/>
            <person name="Frisvad J.C."/>
            <person name="Nielsen K.F."/>
            <person name="Lyhne E.K."/>
            <person name="Kogle M.E."/>
            <person name="Kuo A."/>
            <person name="Riley R."/>
            <person name="Clum A."/>
            <person name="Nolan M."/>
            <person name="Lipzen A."/>
            <person name="Salamov A."/>
            <person name="Henrissat B."/>
            <person name="Wiebenga A."/>
            <person name="De Vries R.P."/>
            <person name="Grigoriev I.V."/>
            <person name="Mortensen U.H."/>
            <person name="Andersen M.R."/>
            <person name="Baker S.E."/>
        </authorList>
    </citation>
    <scope>NUCLEOTIDE SEQUENCE [LARGE SCALE GENOMIC DNA]</scope>
    <source>
        <strain evidence="2 3">CBS 117.55</strain>
    </source>
</reference>
<dbReference type="CDD" id="cd11577">
    <property type="entry name" value="GH71"/>
    <property type="match status" value="1"/>
</dbReference>
<feature type="signal peptide" evidence="1">
    <location>
        <begin position="1"/>
        <end position="17"/>
    </location>
</feature>
<accession>A0A317WSV9</accession>
<organism evidence="2 3">
    <name type="scientific">Aspergillus heteromorphus CBS 117.55</name>
    <dbReference type="NCBI Taxonomy" id="1448321"/>
    <lineage>
        <taxon>Eukaryota</taxon>
        <taxon>Fungi</taxon>
        <taxon>Dikarya</taxon>
        <taxon>Ascomycota</taxon>
        <taxon>Pezizomycotina</taxon>
        <taxon>Eurotiomycetes</taxon>
        <taxon>Eurotiomycetidae</taxon>
        <taxon>Eurotiales</taxon>
        <taxon>Aspergillaceae</taxon>
        <taxon>Aspergillus</taxon>
        <taxon>Aspergillus subgen. Circumdati</taxon>
    </lineage>
</organism>
<dbReference type="PANTHER" id="PTHR43173">
    <property type="entry name" value="ABC1 FAMILY PROTEIN"/>
    <property type="match status" value="1"/>
</dbReference>
<dbReference type="Gene3D" id="3.20.20.80">
    <property type="entry name" value="Glycosidases"/>
    <property type="match status" value="1"/>
</dbReference>
<dbReference type="VEuPathDB" id="FungiDB:BO70DRAFT_385294"/>
<evidence type="ECO:0000313" key="3">
    <source>
        <dbReference type="Proteomes" id="UP000247233"/>
    </source>
</evidence>
<keyword evidence="2" id="KW-0378">Hydrolase</keyword>
<evidence type="ECO:0000256" key="1">
    <source>
        <dbReference type="SAM" id="SignalP"/>
    </source>
</evidence>
<dbReference type="EMBL" id="MSFL01000004">
    <property type="protein sequence ID" value="PWY89185.1"/>
    <property type="molecule type" value="Genomic_DNA"/>
</dbReference>
<feature type="chain" id="PRO_5016294413" evidence="1">
    <location>
        <begin position="18"/>
        <end position="472"/>
    </location>
</feature>
<sequence>MMSFAWLLLALVYQVQAKAVFAHFMLANSANFTKTHWEADITAAKAAHIDAFALNTAYGAANATKLLNDAFAVASDLDFKLFLSFDYSAGGWPADQVTDWLKNYTTHPAYFTDSTTKHPLVSTFEGYQATGDWSSIKSKVNVSLIPDWSTKTPAQLAALSVVDGLMSWSAWPYGSDAMNTTSDQEYMTALKAHNKAYIMPVSPWFYTDMVRYDKNWVWQGDDLWYTRWQQVIQLQPEYVEIITWNDFGESHYIGPLHENELGIFQYGGSPFNYAENYPHDGWRLTLPYVIDQFKNGSAEVEDEGVVVWYRLTPGSACPAGQTTGNTESQNQNTMPPGDVLLDKVFFSALLDEEADVAVSIGGKNQTVQWGETPKGGKGVYHGNLDMDNRTGEVVVTLSRDGKFVAQVTGESITKDCPHKLTNWNAWVGSSSTNISGNASTSRASLDKSGAGSSRGVTGLLVVLGLWMFWIAL</sequence>
<dbReference type="Pfam" id="PF03659">
    <property type="entry name" value="Glyco_hydro_71"/>
    <property type="match status" value="1"/>
</dbReference>
<keyword evidence="1" id="KW-0732">Signal</keyword>
<keyword evidence="3" id="KW-1185">Reference proteome</keyword>
<dbReference type="InterPro" id="IPR005197">
    <property type="entry name" value="Glyco_hydro_71"/>
</dbReference>
<dbReference type="GO" id="GO:0051118">
    <property type="term" value="F:glucan endo-1,3-alpha-glucosidase activity"/>
    <property type="evidence" value="ECO:0007669"/>
    <property type="project" value="InterPro"/>
</dbReference>
<dbReference type="InterPro" id="IPR051130">
    <property type="entry name" value="Mito_struct-func_regulator"/>
</dbReference>
<dbReference type="OrthoDB" id="1046782at2759"/>
<dbReference type="Proteomes" id="UP000247233">
    <property type="component" value="Unassembled WGS sequence"/>
</dbReference>
<dbReference type="PANTHER" id="PTHR43173:SF33">
    <property type="entry name" value="ASCUS WALL ENDO-1,3-ALPHA-GLUCANASE-RELATED"/>
    <property type="match status" value="1"/>
</dbReference>
<dbReference type="GeneID" id="37067962"/>